<feature type="region of interest" description="Disordered" evidence="1">
    <location>
        <begin position="1"/>
        <end position="56"/>
    </location>
</feature>
<feature type="compositionally biased region" description="Gly residues" evidence="1">
    <location>
        <begin position="7"/>
        <end position="23"/>
    </location>
</feature>
<keyword evidence="3" id="KW-1185">Reference proteome</keyword>
<organism evidence="2 3">
    <name type="scientific">Labedaea rhizosphaerae</name>
    <dbReference type="NCBI Taxonomy" id="598644"/>
    <lineage>
        <taxon>Bacteria</taxon>
        <taxon>Bacillati</taxon>
        <taxon>Actinomycetota</taxon>
        <taxon>Actinomycetes</taxon>
        <taxon>Pseudonocardiales</taxon>
        <taxon>Pseudonocardiaceae</taxon>
        <taxon>Labedaea</taxon>
    </lineage>
</organism>
<sequence length="70" mass="7397">MGRRGAGRAGGAGMGGMLGGGPSAEGDEDSEHTNKYGLPSDEHFDEDDDYLRDPRNREFFVAPDVIGGPE</sequence>
<dbReference type="Proteomes" id="UP000295444">
    <property type="component" value="Unassembled WGS sequence"/>
</dbReference>
<dbReference type="EMBL" id="SNXZ01000001">
    <property type="protein sequence ID" value="TDQ05243.1"/>
    <property type="molecule type" value="Genomic_DNA"/>
</dbReference>
<dbReference type="AlphaFoldDB" id="A0A4R6SPR8"/>
<evidence type="ECO:0000256" key="1">
    <source>
        <dbReference type="SAM" id="MobiDB-lite"/>
    </source>
</evidence>
<accession>A0A4R6SPR8</accession>
<evidence type="ECO:0000313" key="3">
    <source>
        <dbReference type="Proteomes" id="UP000295444"/>
    </source>
</evidence>
<evidence type="ECO:0000313" key="2">
    <source>
        <dbReference type="EMBL" id="TDQ05243.1"/>
    </source>
</evidence>
<gene>
    <name evidence="2" type="ORF">EV186_1011211</name>
</gene>
<protein>
    <submittedName>
        <fullName evidence="2">Uncharacterized protein</fullName>
    </submittedName>
</protein>
<comment type="caution">
    <text evidence="2">The sequence shown here is derived from an EMBL/GenBank/DDBJ whole genome shotgun (WGS) entry which is preliminary data.</text>
</comment>
<name>A0A4R6SPR8_LABRH</name>
<proteinExistence type="predicted"/>
<reference evidence="2 3" key="1">
    <citation type="submission" date="2019-03" db="EMBL/GenBank/DDBJ databases">
        <title>Genomic Encyclopedia of Type Strains, Phase IV (KMG-IV): sequencing the most valuable type-strain genomes for metagenomic binning, comparative biology and taxonomic classification.</title>
        <authorList>
            <person name="Goeker M."/>
        </authorList>
    </citation>
    <scope>NUCLEOTIDE SEQUENCE [LARGE SCALE GENOMIC DNA]</scope>
    <source>
        <strain evidence="2 3">DSM 45361</strain>
    </source>
</reference>